<evidence type="ECO:0000256" key="2">
    <source>
        <dbReference type="ARBA" id="ARBA00010112"/>
    </source>
</evidence>
<dbReference type="Gene3D" id="2.60.40.3330">
    <property type="match status" value="1"/>
</dbReference>
<organism evidence="6 7">
    <name type="scientific">Parastrongyloides trichosuri</name>
    <name type="common">Possum-specific nematode worm</name>
    <dbReference type="NCBI Taxonomy" id="131310"/>
    <lineage>
        <taxon>Eukaryota</taxon>
        <taxon>Metazoa</taxon>
        <taxon>Ecdysozoa</taxon>
        <taxon>Nematoda</taxon>
        <taxon>Chromadorea</taxon>
        <taxon>Rhabditida</taxon>
        <taxon>Tylenchina</taxon>
        <taxon>Panagrolaimomorpha</taxon>
        <taxon>Strongyloidoidea</taxon>
        <taxon>Strongyloididae</taxon>
        <taxon>Parastrongyloides</taxon>
    </lineage>
</organism>
<dbReference type="Pfam" id="PF01060">
    <property type="entry name" value="TTR-52"/>
    <property type="match status" value="1"/>
</dbReference>
<comment type="similarity">
    <text evidence="2">Belongs to the nematode transthyretin-like family.</text>
</comment>
<keyword evidence="6" id="KW-1185">Reference proteome</keyword>
<comment type="subcellular location">
    <subcellularLocation>
        <location evidence="1">Secreted</location>
    </subcellularLocation>
</comment>
<evidence type="ECO:0000256" key="5">
    <source>
        <dbReference type="SAM" id="SignalP"/>
    </source>
</evidence>
<evidence type="ECO:0000256" key="3">
    <source>
        <dbReference type="ARBA" id="ARBA00022525"/>
    </source>
</evidence>
<reference evidence="7" key="1">
    <citation type="submission" date="2017-02" db="UniProtKB">
        <authorList>
            <consortium name="WormBaseParasite"/>
        </authorList>
    </citation>
    <scope>IDENTIFICATION</scope>
</reference>
<dbReference type="WBParaSite" id="PTRK_0000375500.1">
    <property type="protein sequence ID" value="PTRK_0000375500.1"/>
    <property type="gene ID" value="PTRK_0000375500"/>
</dbReference>
<evidence type="ECO:0000313" key="6">
    <source>
        <dbReference type="Proteomes" id="UP000038045"/>
    </source>
</evidence>
<name>A0A0N4Z8X2_PARTI</name>
<accession>A0A0N4Z8X2</accession>
<evidence type="ECO:0000313" key="7">
    <source>
        <dbReference type="WBParaSite" id="PTRK_0000375500.1"/>
    </source>
</evidence>
<evidence type="ECO:0000256" key="1">
    <source>
        <dbReference type="ARBA" id="ARBA00004613"/>
    </source>
</evidence>
<dbReference type="AlphaFoldDB" id="A0A0N4Z8X2"/>
<keyword evidence="4 5" id="KW-0732">Signal</keyword>
<feature type="signal peptide" evidence="5">
    <location>
        <begin position="1"/>
        <end position="22"/>
    </location>
</feature>
<dbReference type="Proteomes" id="UP000038045">
    <property type="component" value="Unplaced"/>
</dbReference>
<dbReference type="PANTHER" id="PTHR21700">
    <property type="entry name" value="TRANSTHYRETIN-LIKE FAMILY PROTEIN-RELATED"/>
    <property type="match status" value="1"/>
</dbReference>
<sequence>MILNFIIFFVTTLLSTTIFGIGMENYQQSTGAKGTLQCYGEPIKNARIKLYDADTFGFDYTMDEAISDWNGNFQVEGSHVEYTTLGNVLIIIY</sequence>
<dbReference type="GO" id="GO:0009986">
    <property type="term" value="C:cell surface"/>
    <property type="evidence" value="ECO:0007669"/>
    <property type="project" value="InterPro"/>
</dbReference>
<dbReference type="InterPro" id="IPR001534">
    <property type="entry name" value="Transthyretin-like"/>
</dbReference>
<dbReference type="GO" id="GO:0005576">
    <property type="term" value="C:extracellular region"/>
    <property type="evidence" value="ECO:0007669"/>
    <property type="project" value="UniProtKB-SubCell"/>
</dbReference>
<evidence type="ECO:0000256" key="4">
    <source>
        <dbReference type="ARBA" id="ARBA00022729"/>
    </source>
</evidence>
<dbReference type="InterPro" id="IPR038479">
    <property type="entry name" value="Transthyretin-like_sf"/>
</dbReference>
<protein>
    <submittedName>
        <fullName evidence="7">Transthyretin-like family protein</fullName>
    </submittedName>
</protein>
<keyword evidence="3" id="KW-0964">Secreted</keyword>
<proteinExistence type="inferred from homology"/>
<feature type="chain" id="PRO_5005891283" evidence="5">
    <location>
        <begin position="23"/>
        <end position="93"/>
    </location>
</feature>